<feature type="transmembrane region" description="Helical" evidence="10">
    <location>
        <begin position="34"/>
        <end position="55"/>
    </location>
</feature>
<keyword evidence="5" id="KW-0762">Sugar transport</keyword>
<evidence type="ECO:0000256" key="3">
    <source>
        <dbReference type="ARBA" id="ARBA00022448"/>
    </source>
</evidence>
<dbReference type="GO" id="GO:0043190">
    <property type="term" value="C:ATP-binding cassette (ABC) transporter complex"/>
    <property type="evidence" value="ECO:0007669"/>
    <property type="project" value="InterPro"/>
</dbReference>
<evidence type="ECO:0000256" key="1">
    <source>
        <dbReference type="ARBA" id="ARBA00004651"/>
    </source>
</evidence>
<sequence>MTRFADGLRVQAKVIKALMVRELVTRFGRENIGFLWIMAEPLLFAGLVGVVWSFMKGPQSHGIGVIPFVVSGYIPLTFMRHSFAQSAKIFVANSSLLYHRQVKVLDFIFVRVSLEAIGAMMAYLFGGTVLLFFGHFPIPADVGMLIAGWAIYVLFVLSICLVLAPLSEVSTVVEKLVPVSVYVAIPFSGVFNMASWLPANMREYLMWSPFVTGMELMRAGLFGELVVPYYDVPKALMVSFACLFAGLVLCRRVRRTLAVA</sequence>
<evidence type="ECO:0000256" key="6">
    <source>
        <dbReference type="ARBA" id="ARBA00022692"/>
    </source>
</evidence>
<evidence type="ECO:0000313" key="13">
    <source>
        <dbReference type="Proteomes" id="UP000515297"/>
    </source>
</evidence>
<dbReference type="InterPro" id="IPR000412">
    <property type="entry name" value="ABC_2_transport"/>
</dbReference>
<comment type="subcellular location">
    <subcellularLocation>
        <location evidence="1">Cell membrane</location>
        <topology evidence="1">Multi-pass membrane protein</topology>
    </subcellularLocation>
</comment>
<dbReference type="GO" id="GO:0015920">
    <property type="term" value="P:lipopolysaccharide transport"/>
    <property type="evidence" value="ECO:0007669"/>
    <property type="project" value="TreeGrafter"/>
</dbReference>
<dbReference type="Proteomes" id="UP000515297">
    <property type="component" value="Chromosome"/>
</dbReference>
<feature type="transmembrane region" description="Helical" evidence="10">
    <location>
        <begin position="108"/>
        <end position="136"/>
    </location>
</feature>
<reference evidence="12 13" key="1">
    <citation type="submission" date="2020-08" db="EMBL/GenBank/DDBJ databases">
        <authorList>
            <person name="Liu G."/>
            <person name="Sun C."/>
        </authorList>
    </citation>
    <scope>NUCLEOTIDE SEQUENCE [LARGE SCALE GENOMIC DNA]</scope>
    <source>
        <strain evidence="12 13">OT19</strain>
    </source>
</reference>
<dbReference type="Pfam" id="PF01061">
    <property type="entry name" value="ABC2_membrane"/>
    <property type="match status" value="1"/>
</dbReference>
<keyword evidence="9 10" id="KW-0472">Membrane</keyword>
<evidence type="ECO:0000259" key="11">
    <source>
        <dbReference type="Pfam" id="PF01061"/>
    </source>
</evidence>
<feature type="transmembrane region" description="Helical" evidence="10">
    <location>
        <begin position="232"/>
        <end position="250"/>
    </location>
</feature>
<evidence type="ECO:0000313" key="12">
    <source>
        <dbReference type="EMBL" id="QNE05891.1"/>
    </source>
</evidence>
<feature type="domain" description="ABC-2 type transporter transmembrane" evidence="11">
    <location>
        <begin position="15"/>
        <end position="222"/>
    </location>
</feature>
<dbReference type="EMBL" id="CP060052">
    <property type="protein sequence ID" value="QNE05891.1"/>
    <property type="molecule type" value="Genomic_DNA"/>
</dbReference>
<feature type="transmembrane region" description="Helical" evidence="10">
    <location>
        <begin position="142"/>
        <end position="164"/>
    </location>
</feature>
<organism evidence="12 13">
    <name type="scientific">Croceicoccus marinus</name>
    <dbReference type="NCBI Taxonomy" id="450378"/>
    <lineage>
        <taxon>Bacteria</taxon>
        <taxon>Pseudomonadati</taxon>
        <taxon>Pseudomonadota</taxon>
        <taxon>Alphaproteobacteria</taxon>
        <taxon>Sphingomonadales</taxon>
        <taxon>Erythrobacteraceae</taxon>
        <taxon>Croceicoccus</taxon>
    </lineage>
</organism>
<evidence type="ECO:0000256" key="4">
    <source>
        <dbReference type="ARBA" id="ARBA00022475"/>
    </source>
</evidence>
<dbReference type="GO" id="GO:0140359">
    <property type="term" value="F:ABC-type transporter activity"/>
    <property type="evidence" value="ECO:0007669"/>
    <property type="project" value="InterPro"/>
</dbReference>
<accession>A0A7G6VVX6</accession>
<dbReference type="AlphaFoldDB" id="A0A7G6VVX6"/>
<name>A0A7G6VVX6_9SPHN</name>
<proteinExistence type="inferred from homology"/>
<evidence type="ECO:0000256" key="10">
    <source>
        <dbReference type="SAM" id="Phobius"/>
    </source>
</evidence>
<evidence type="ECO:0000256" key="8">
    <source>
        <dbReference type="ARBA" id="ARBA00023047"/>
    </source>
</evidence>
<keyword evidence="6 10" id="KW-0812">Transmembrane</keyword>
<dbReference type="InterPro" id="IPR013525">
    <property type="entry name" value="ABC2_TM"/>
</dbReference>
<feature type="transmembrane region" description="Helical" evidence="10">
    <location>
        <begin position="61"/>
        <end position="79"/>
    </location>
</feature>
<keyword evidence="8" id="KW-0625">Polysaccharide transport</keyword>
<keyword evidence="7 10" id="KW-1133">Transmembrane helix</keyword>
<protein>
    <submittedName>
        <fullName evidence="12">ABC transporter permease</fullName>
    </submittedName>
</protein>
<evidence type="ECO:0000256" key="5">
    <source>
        <dbReference type="ARBA" id="ARBA00022597"/>
    </source>
</evidence>
<comment type="similarity">
    <text evidence="2">Belongs to the ABC-2 integral membrane protein family.</text>
</comment>
<feature type="transmembrane region" description="Helical" evidence="10">
    <location>
        <begin position="176"/>
        <end position="197"/>
    </location>
</feature>
<gene>
    <name evidence="12" type="ORF">H4O24_04290</name>
</gene>
<keyword evidence="4" id="KW-1003">Cell membrane</keyword>
<dbReference type="RefSeq" id="WP_185884941.1">
    <property type="nucleotide sequence ID" value="NZ_CP060052.1"/>
</dbReference>
<dbReference type="PANTHER" id="PTHR30413:SF10">
    <property type="entry name" value="CAPSULE POLYSACCHARIDE EXPORT INNER-MEMBRANE PROTEIN CTRC"/>
    <property type="match status" value="1"/>
</dbReference>
<dbReference type="GO" id="GO:0015774">
    <property type="term" value="P:polysaccharide transport"/>
    <property type="evidence" value="ECO:0007669"/>
    <property type="project" value="UniProtKB-KW"/>
</dbReference>
<dbReference type="PANTHER" id="PTHR30413">
    <property type="entry name" value="INNER MEMBRANE TRANSPORT PERMEASE"/>
    <property type="match status" value="1"/>
</dbReference>
<dbReference type="PRINTS" id="PR00164">
    <property type="entry name" value="ABC2TRNSPORT"/>
</dbReference>
<evidence type="ECO:0000256" key="7">
    <source>
        <dbReference type="ARBA" id="ARBA00022989"/>
    </source>
</evidence>
<evidence type="ECO:0000256" key="2">
    <source>
        <dbReference type="ARBA" id="ARBA00007783"/>
    </source>
</evidence>
<evidence type="ECO:0000256" key="9">
    <source>
        <dbReference type="ARBA" id="ARBA00023136"/>
    </source>
</evidence>
<keyword evidence="3" id="KW-0813">Transport</keyword>